<evidence type="ECO:0000256" key="3">
    <source>
        <dbReference type="ARBA" id="ARBA00022989"/>
    </source>
</evidence>
<feature type="transmembrane region" description="Helical" evidence="5">
    <location>
        <begin position="304"/>
        <end position="332"/>
    </location>
</feature>
<evidence type="ECO:0000256" key="4">
    <source>
        <dbReference type="ARBA" id="ARBA00023136"/>
    </source>
</evidence>
<gene>
    <name evidence="6" type="ORF">FIV42_01645</name>
</gene>
<dbReference type="Gene3D" id="1.20.1250.20">
    <property type="entry name" value="MFS general substrate transporter like domains"/>
    <property type="match status" value="1"/>
</dbReference>
<accession>A0A4Y6PME7</accession>
<evidence type="ECO:0000313" key="6">
    <source>
        <dbReference type="EMBL" id="QDG49486.1"/>
    </source>
</evidence>
<proteinExistence type="predicted"/>
<dbReference type="InterPro" id="IPR053160">
    <property type="entry name" value="MFS_DHA3_Transporter"/>
</dbReference>
<dbReference type="GO" id="GO:0022857">
    <property type="term" value="F:transmembrane transporter activity"/>
    <property type="evidence" value="ECO:0007669"/>
    <property type="project" value="InterPro"/>
</dbReference>
<feature type="transmembrane region" description="Helical" evidence="5">
    <location>
        <begin position="67"/>
        <end position="84"/>
    </location>
</feature>
<comment type="subcellular location">
    <subcellularLocation>
        <location evidence="1">Membrane</location>
        <topology evidence="1">Multi-pass membrane protein</topology>
    </subcellularLocation>
</comment>
<name>A0A4Y6PME7_PERCE</name>
<keyword evidence="7" id="KW-1185">Reference proteome</keyword>
<feature type="transmembrane region" description="Helical" evidence="5">
    <location>
        <begin position="183"/>
        <end position="203"/>
    </location>
</feature>
<evidence type="ECO:0000256" key="2">
    <source>
        <dbReference type="ARBA" id="ARBA00022692"/>
    </source>
</evidence>
<protein>
    <submittedName>
        <fullName evidence="6">MFS transporter</fullName>
    </submittedName>
</protein>
<dbReference type="SUPFAM" id="SSF103473">
    <property type="entry name" value="MFS general substrate transporter"/>
    <property type="match status" value="1"/>
</dbReference>
<dbReference type="EMBL" id="CP041186">
    <property type="protein sequence ID" value="QDG49486.1"/>
    <property type="molecule type" value="Genomic_DNA"/>
</dbReference>
<dbReference type="InterPro" id="IPR036259">
    <property type="entry name" value="MFS_trans_sf"/>
</dbReference>
<feature type="transmembrane region" description="Helical" evidence="5">
    <location>
        <begin position="231"/>
        <end position="249"/>
    </location>
</feature>
<accession>A0A5B8XZV8</accession>
<keyword evidence="3 5" id="KW-1133">Transmembrane helix</keyword>
<dbReference type="Pfam" id="PF07690">
    <property type="entry name" value="MFS_1"/>
    <property type="match status" value="1"/>
</dbReference>
<reference evidence="6 7" key="1">
    <citation type="submission" date="2019-06" db="EMBL/GenBank/DDBJ databases">
        <title>Persicimonas caeni gen. nov., sp. nov., a predatory bacterium isolated from solar saltern.</title>
        <authorList>
            <person name="Wang S."/>
        </authorList>
    </citation>
    <scope>NUCLEOTIDE SEQUENCE [LARGE SCALE GENOMIC DNA]</scope>
    <source>
        <strain evidence="6 7">YN101</strain>
    </source>
</reference>
<dbReference type="PROSITE" id="PS00216">
    <property type="entry name" value="SUGAR_TRANSPORT_1"/>
    <property type="match status" value="1"/>
</dbReference>
<evidence type="ECO:0000256" key="5">
    <source>
        <dbReference type="SAM" id="Phobius"/>
    </source>
</evidence>
<dbReference type="PANTHER" id="PTHR23530">
    <property type="entry name" value="TRANSPORT PROTEIN-RELATED"/>
    <property type="match status" value="1"/>
</dbReference>
<feature type="transmembrane region" description="Helical" evidence="5">
    <location>
        <begin position="35"/>
        <end position="55"/>
    </location>
</feature>
<dbReference type="PANTHER" id="PTHR23530:SF1">
    <property type="entry name" value="PERMEASE, MAJOR FACILITATOR SUPERFAMILY-RELATED"/>
    <property type="match status" value="1"/>
</dbReference>
<dbReference type="InterPro" id="IPR005829">
    <property type="entry name" value="Sugar_transporter_CS"/>
</dbReference>
<dbReference type="AlphaFoldDB" id="A0A4Y6PME7"/>
<dbReference type="OrthoDB" id="9816124at2"/>
<dbReference type="CDD" id="cd06174">
    <property type="entry name" value="MFS"/>
    <property type="match status" value="1"/>
</dbReference>
<evidence type="ECO:0000256" key="1">
    <source>
        <dbReference type="ARBA" id="ARBA00004141"/>
    </source>
</evidence>
<dbReference type="Proteomes" id="UP000315995">
    <property type="component" value="Chromosome"/>
</dbReference>
<feature type="transmembrane region" description="Helical" evidence="5">
    <location>
        <begin position="397"/>
        <end position="419"/>
    </location>
</feature>
<keyword evidence="2 5" id="KW-0812">Transmembrane</keyword>
<evidence type="ECO:0000313" key="7">
    <source>
        <dbReference type="Proteomes" id="UP000315995"/>
    </source>
</evidence>
<sequence length="428" mass="45661">MCPRGDDESGVSMTDDHATQGAITRMERNIRLYPWYAAFFNAFFWMPVFFLYFGAHLPLSRVLQLEGVYYAAVVLLEVPSGYFSDRVGRRTTLLTSSVLLIAAYLLFFFGAGFAAFALAQVLLAAGIAFNSGTDTSFHYDSLATLGRAVEYEEREAIVARNSLVATGAAALLGGAVASVDLSYAYGASALTAVVALGLVFSFAEPEHREAEASDFVHQIAHCLAHLKQPQLAWLFGFAVLAVVINHVPYEFYQPYLDVLGTQVGLGEHTALAAGAHMAVATLIGAWFARRSARIDKRLGTGRTLLLAAVIQLAIIGSMALVLHAAVVVLILLRGVPSGLYKAPLNAAVTPRIPQEERATYLSIQSLAGRLGFTGLLAGLSLVAGDAGVDHWPVLSELLVVAVVVGGAGWLVLAGLLPLVELNGKRTQN</sequence>
<keyword evidence="4 5" id="KW-0472">Membrane</keyword>
<feature type="transmembrane region" description="Helical" evidence="5">
    <location>
        <begin position="269"/>
        <end position="288"/>
    </location>
</feature>
<dbReference type="InterPro" id="IPR011701">
    <property type="entry name" value="MFS"/>
</dbReference>
<feature type="transmembrane region" description="Helical" evidence="5">
    <location>
        <begin position="96"/>
        <end position="129"/>
    </location>
</feature>
<organism evidence="6 7">
    <name type="scientific">Persicimonas caeni</name>
    <dbReference type="NCBI Taxonomy" id="2292766"/>
    <lineage>
        <taxon>Bacteria</taxon>
        <taxon>Deltaproteobacteria</taxon>
        <taxon>Bradymonadales</taxon>
        <taxon>Bradymonadaceae</taxon>
        <taxon>Persicimonas</taxon>
    </lineage>
</organism>
<dbReference type="GO" id="GO:0016020">
    <property type="term" value="C:membrane"/>
    <property type="evidence" value="ECO:0007669"/>
    <property type="project" value="UniProtKB-SubCell"/>
</dbReference>